<dbReference type="InterPro" id="IPR023397">
    <property type="entry name" value="SAM-dep_MeTrfase_MraW_recog"/>
</dbReference>
<keyword evidence="4 6" id="KW-0808">Transferase</keyword>
<dbReference type="Gene3D" id="1.10.150.170">
    <property type="entry name" value="Putative methyltransferase TM0872, insert domain"/>
    <property type="match status" value="1"/>
</dbReference>
<evidence type="ECO:0000313" key="7">
    <source>
        <dbReference type="Proteomes" id="UP000178764"/>
    </source>
</evidence>
<dbReference type="EMBL" id="MEZT01000019">
    <property type="protein sequence ID" value="OGD56518.1"/>
    <property type="molecule type" value="Genomic_DNA"/>
</dbReference>
<dbReference type="GO" id="GO:0070475">
    <property type="term" value="P:rRNA base methylation"/>
    <property type="evidence" value="ECO:0007669"/>
    <property type="project" value="TreeGrafter"/>
</dbReference>
<protein>
    <submittedName>
        <fullName evidence="6">16S rRNA (Cytosine(1402)-N(4))-methyltransferase</fullName>
    </submittedName>
</protein>
<keyword evidence="3 6" id="KW-0489">Methyltransferase</keyword>
<evidence type="ECO:0000256" key="2">
    <source>
        <dbReference type="ARBA" id="ARBA00022552"/>
    </source>
</evidence>
<dbReference type="PANTHER" id="PTHR11265:SF0">
    <property type="entry name" value="12S RRNA N4-METHYLCYTIDINE METHYLTRANSFERASE"/>
    <property type="match status" value="1"/>
</dbReference>
<dbReference type="Proteomes" id="UP000178764">
    <property type="component" value="Unassembled WGS sequence"/>
</dbReference>
<organism evidence="6 7">
    <name type="scientific">Candidatus Berkelbacteria bacterium RBG_13_40_8</name>
    <dbReference type="NCBI Taxonomy" id="1797467"/>
    <lineage>
        <taxon>Bacteria</taxon>
        <taxon>Candidatus Berkelbacteria</taxon>
    </lineage>
</organism>
<dbReference type="AlphaFoldDB" id="A0A1F5DMZ4"/>
<accession>A0A1F5DMZ4</accession>
<dbReference type="Pfam" id="PF01795">
    <property type="entry name" value="Methyltransf_5"/>
    <property type="match status" value="1"/>
</dbReference>
<dbReference type="InterPro" id="IPR029063">
    <property type="entry name" value="SAM-dependent_MTases_sf"/>
</dbReference>
<dbReference type="PANTHER" id="PTHR11265">
    <property type="entry name" value="S-ADENOSYL-METHYLTRANSFERASE MRAW"/>
    <property type="match status" value="1"/>
</dbReference>
<feature type="non-terminal residue" evidence="6">
    <location>
        <position position="1"/>
    </location>
</feature>
<keyword evidence="5" id="KW-0949">S-adenosyl-L-methionine</keyword>
<comment type="caution">
    <text evidence="6">The sequence shown here is derived from an EMBL/GenBank/DDBJ whole genome shotgun (WGS) entry which is preliminary data.</text>
</comment>
<gene>
    <name evidence="6" type="ORF">A2V71_02485</name>
</gene>
<name>A0A1F5DMZ4_9BACT</name>
<dbReference type="NCBIfam" id="TIGR00006">
    <property type="entry name" value="16S rRNA (cytosine(1402)-N(4))-methyltransferase RsmH"/>
    <property type="match status" value="1"/>
</dbReference>
<keyword evidence="2" id="KW-0698">rRNA processing</keyword>
<dbReference type="SUPFAM" id="SSF81799">
    <property type="entry name" value="Putative methyltransferase TM0872, insert domain"/>
    <property type="match status" value="1"/>
</dbReference>
<dbReference type="GO" id="GO:0071424">
    <property type="term" value="F:rRNA (cytosine-N4-)-methyltransferase activity"/>
    <property type="evidence" value="ECO:0007669"/>
    <property type="project" value="TreeGrafter"/>
</dbReference>
<evidence type="ECO:0000256" key="3">
    <source>
        <dbReference type="ARBA" id="ARBA00022603"/>
    </source>
</evidence>
<dbReference type="InterPro" id="IPR002903">
    <property type="entry name" value="RsmH"/>
</dbReference>
<evidence type="ECO:0000256" key="1">
    <source>
        <dbReference type="ARBA" id="ARBA00010396"/>
    </source>
</evidence>
<dbReference type="GO" id="GO:0005737">
    <property type="term" value="C:cytoplasm"/>
    <property type="evidence" value="ECO:0007669"/>
    <property type="project" value="TreeGrafter"/>
</dbReference>
<comment type="similarity">
    <text evidence="1">Belongs to the methyltransferase superfamily. RsmH family.</text>
</comment>
<reference evidence="6 7" key="1">
    <citation type="journal article" date="2016" name="Nat. Commun.">
        <title>Thousands of microbial genomes shed light on interconnected biogeochemical processes in an aquifer system.</title>
        <authorList>
            <person name="Anantharaman K."/>
            <person name="Brown C.T."/>
            <person name="Hug L.A."/>
            <person name="Sharon I."/>
            <person name="Castelle C.J."/>
            <person name="Probst A.J."/>
            <person name="Thomas B.C."/>
            <person name="Singh A."/>
            <person name="Wilkins M.J."/>
            <person name="Karaoz U."/>
            <person name="Brodie E.L."/>
            <person name="Williams K.H."/>
            <person name="Hubbard S.S."/>
            <person name="Banfield J.F."/>
        </authorList>
    </citation>
    <scope>NUCLEOTIDE SEQUENCE [LARGE SCALE GENOMIC DNA]</scope>
</reference>
<proteinExistence type="inferred from homology"/>
<sequence length="249" mass="28511">LLGIEWDTNALEEAKSNLADFEERFQYYHGSFVDLGLVVRDWGAKEISGILMDLGPSTYQLTDESRGFTFQKDAPLDMRQDQNRKLSAADIVNKFSEKEIRRILFEGEEKFGRQIAKEIVEERAKKPIQTTRQLVEIIRKATPPSYRYDRKTHFATGTFRSLRMAVNSELENLQKVLPQAVSVLSPGGRIAIISFHSLEDRIVKQFFKACQDLEILTNKPIVASIEEIQKNPNARSAKLRGARRLCADY</sequence>
<dbReference type="Gene3D" id="3.40.50.150">
    <property type="entry name" value="Vaccinia Virus protein VP39"/>
    <property type="match status" value="1"/>
</dbReference>
<dbReference type="SUPFAM" id="SSF53335">
    <property type="entry name" value="S-adenosyl-L-methionine-dependent methyltransferases"/>
    <property type="match status" value="1"/>
</dbReference>
<evidence type="ECO:0000256" key="4">
    <source>
        <dbReference type="ARBA" id="ARBA00022679"/>
    </source>
</evidence>
<evidence type="ECO:0000313" key="6">
    <source>
        <dbReference type="EMBL" id="OGD56518.1"/>
    </source>
</evidence>
<evidence type="ECO:0000256" key="5">
    <source>
        <dbReference type="ARBA" id="ARBA00022691"/>
    </source>
</evidence>